<feature type="region of interest" description="Disordered" evidence="1">
    <location>
        <begin position="77"/>
        <end position="99"/>
    </location>
</feature>
<keyword evidence="4" id="KW-1185">Reference proteome</keyword>
<evidence type="ECO:0000313" key="2">
    <source>
        <dbReference type="EMBL" id="PNT73970.1"/>
    </source>
</evidence>
<proteinExistence type="predicted"/>
<dbReference type="Gramene" id="PNT73970">
    <property type="protein sequence ID" value="PNT73970"/>
    <property type="gene ID" value="BRADI_1g05322v3"/>
</dbReference>
<name>A0A2K2DI62_BRADI</name>
<feature type="compositionally biased region" description="Polar residues" evidence="1">
    <location>
        <begin position="27"/>
        <end position="42"/>
    </location>
</feature>
<feature type="region of interest" description="Disordered" evidence="1">
    <location>
        <begin position="23"/>
        <end position="42"/>
    </location>
</feature>
<gene>
    <name evidence="2" type="ORF">BRADI_1g05322v3</name>
</gene>
<accession>A0A2K2DI62</accession>
<dbReference type="InParanoid" id="A0A2K2DI62"/>
<organism evidence="2">
    <name type="scientific">Brachypodium distachyon</name>
    <name type="common">Purple false brome</name>
    <name type="synonym">Trachynia distachya</name>
    <dbReference type="NCBI Taxonomy" id="15368"/>
    <lineage>
        <taxon>Eukaryota</taxon>
        <taxon>Viridiplantae</taxon>
        <taxon>Streptophyta</taxon>
        <taxon>Embryophyta</taxon>
        <taxon>Tracheophyta</taxon>
        <taxon>Spermatophyta</taxon>
        <taxon>Magnoliopsida</taxon>
        <taxon>Liliopsida</taxon>
        <taxon>Poales</taxon>
        <taxon>Poaceae</taxon>
        <taxon>BOP clade</taxon>
        <taxon>Pooideae</taxon>
        <taxon>Stipodae</taxon>
        <taxon>Brachypodieae</taxon>
        <taxon>Brachypodium</taxon>
    </lineage>
</organism>
<evidence type="ECO:0000313" key="4">
    <source>
        <dbReference type="Proteomes" id="UP000008810"/>
    </source>
</evidence>
<protein>
    <submittedName>
        <fullName evidence="2 3">Uncharacterized protein</fullName>
    </submittedName>
</protein>
<reference evidence="3" key="3">
    <citation type="submission" date="2018-08" db="UniProtKB">
        <authorList>
            <consortium name="EnsemblPlants"/>
        </authorList>
    </citation>
    <scope>IDENTIFICATION</scope>
    <source>
        <strain evidence="3">cv. Bd21</strain>
    </source>
</reference>
<sequence>MTLKTTAASFLKRKTVRCDNKKLKLATGNSEAPPSDIPHSSYQSDSIMLNKMEQQPLPNSSLEEGEKRVMFKSIKNNSVAFPRTPPKLTHLPADRIRDS</sequence>
<evidence type="ECO:0000313" key="3">
    <source>
        <dbReference type="EnsemblPlants" id="PNT73970"/>
    </source>
</evidence>
<dbReference type="AlphaFoldDB" id="A0A2K2DI62"/>
<dbReference type="EnsemblPlants" id="PNT73970">
    <property type="protein sequence ID" value="PNT73970"/>
    <property type="gene ID" value="BRADI_1g05322v3"/>
</dbReference>
<reference evidence="2" key="2">
    <citation type="submission" date="2017-06" db="EMBL/GenBank/DDBJ databases">
        <title>WGS assembly of Brachypodium distachyon.</title>
        <authorList>
            <consortium name="The International Brachypodium Initiative"/>
            <person name="Lucas S."/>
            <person name="Harmon-Smith M."/>
            <person name="Lail K."/>
            <person name="Tice H."/>
            <person name="Grimwood J."/>
            <person name="Bruce D."/>
            <person name="Barry K."/>
            <person name="Shu S."/>
            <person name="Lindquist E."/>
            <person name="Wang M."/>
            <person name="Pitluck S."/>
            <person name="Vogel J.P."/>
            <person name="Garvin D.F."/>
            <person name="Mockler T.C."/>
            <person name="Schmutz J."/>
            <person name="Rokhsar D."/>
            <person name="Bevan M.W."/>
        </authorList>
    </citation>
    <scope>NUCLEOTIDE SEQUENCE</scope>
    <source>
        <strain evidence="2">Bd21</strain>
    </source>
</reference>
<evidence type="ECO:0000256" key="1">
    <source>
        <dbReference type="SAM" id="MobiDB-lite"/>
    </source>
</evidence>
<dbReference type="Proteomes" id="UP000008810">
    <property type="component" value="Chromosome 1"/>
</dbReference>
<dbReference type="EMBL" id="CM000880">
    <property type="protein sequence ID" value="PNT73970.1"/>
    <property type="molecule type" value="Genomic_DNA"/>
</dbReference>
<reference evidence="2 3" key="1">
    <citation type="journal article" date="2010" name="Nature">
        <title>Genome sequencing and analysis of the model grass Brachypodium distachyon.</title>
        <authorList>
            <consortium name="International Brachypodium Initiative"/>
        </authorList>
    </citation>
    <scope>NUCLEOTIDE SEQUENCE [LARGE SCALE GENOMIC DNA]</scope>
    <source>
        <strain evidence="2 3">Bd21</strain>
    </source>
</reference>